<protein>
    <submittedName>
        <fullName evidence="4">U7 snRNA-associated Sm-like protein LSm11</fullName>
    </submittedName>
</protein>
<dbReference type="InterPro" id="IPR039267">
    <property type="entry name" value="Lsm11"/>
</dbReference>
<dbReference type="CTD" id="134353"/>
<accession>A0A6P8FLT7</accession>
<dbReference type="SMART" id="SM00651">
    <property type="entry name" value="Sm"/>
    <property type="match status" value="1"/>
</dbReference>
<evidence type="ECO:0000313" key="4">
    <source>
        <dbReference type="RefSeq" id="XP_031424581.1"/>
    </source>
</evidence>
<evidence type="ECO:0000256" key="1">
    <source>
        <dbReference type="SAM" id="MobiDB-lite"/>
    </source>
</evidence>
<feature type="domain" description="Sm" evidence="2">
    <location>
        <begin position="182"/>
        <end position="335"/>
    </location>
</feature>
<evidence type="ECO:0000313" key="3">
    <source>
        <dbReference type="Proteomes" id="UP000515152"/>
    </source>
</evidence>
<organism evidence="3 4">
    <name type="scientific">Clupea harengus</name>
    <name type="common">Atlantic herring</name>
    <dbReference type="NCBI Taxonomy" id="7950"/>
    <lineage>
        <taxon>Eukaryota</taxon>
        <taxon>Metazoa</taxon>
        <taxon>Chordata</taxon>
        <taxon>Craniata</taxon>
        <taxon>Vertebrata</taxon>
        <taxon>Euteleostomi</taxon>
        <taxon>Actinopterygii</taxon>
        <taxon>Neopterygii</taxon>
        <taxon>Teleostei</taxon>
        <taxon>Clupei</taxon>
        <taxon>Clupeiformes</taxon>
        <taxon>Clupeoidei</taxon>
        <taxon>Clupeidae</taxon>
        <taxon>Clupea</taxon>
    </lineage>
</organism>
<dbReference type="Proteomes" id="UP000515152">
    <property type="component" value="Chromosome 6"/>
</dbReference>
<dbReference type="CDD" id="cd01739">
    <property type="entry name" value="LSm11_M"/>
    <property type="match status" value="1"/>
</dbReference>
<dbReference type="PANTHER" id="PTHR21415:SF1">
    <property type="entry name" value="U7 SNRNA-ASSOCIATED SM-LIKE PROTEIN LSM11"/>
    <property type="match status" value="1"/>
</dbReference>
<feature type="compositionally biased region" description="Basic and acidic residues" evidence="1">
    <location>
        <begin position="1"/>
        <end position="17"/>
    </location>
</feature>
<feature type="region of interest" description="Disordered" evidence="1">
    <location>
        <begin position="136"/>
        <end position="162"/>
    </location>
</feature>
<dbReference type="OrthoDB" id="10002367at2759"/>
<dbReference type="RefSeq" id="XP_031424581.1">
    <property type="nucleotide sequence ID" value="XM_031568721.2"/>
</dbReference>
<dbReference type="InterPro" id="IPR001163">
    <property type="entry name" value="Sm_dom_euk/arc"/>
</dbReference>
<feature type="region of interest" description="Disordered" evidence="1">
    <location>
        <begin position="102"/>
        <end position="123"/>
    </location>
</feature>
<dbReference type="KEGG" id="char:105898428"/>
<feature type="region of interest" description="Disordered" evidence="1">
    <location>
        <begin position="263"/>
        <end position="307"/>
    </location>
</feature>
<dbReference type="SUPFAM" id="SSF50182">
    <property type="entry name" value="Sm-like ribonucleoproteins"/>
    <property type="match status" value="1"/>
</dbReference>
<feature type="region of interest" description="Disordered" evidence="1">
    <location>
        <begin position="1"/>
        <end position="64"/>
    </location>
</feature>
<sequence>MEEQERKLRSDISRESKPGGGTAESAEVDRRERRETGEEGRGDEGDGGKDGELKEQRDSRLDVSSDQFDPMLALYSPVVPLPFPNIRCFNNVAEYESFLKGGRGRAKPENVAKKQRAAQRGVADPERIARLKELMVKNPASEEDAEEGTSGTRRTGRRQKAPKNVLTRMPLLAGSPLGTLNRCVQEHIRVKVHVRSFKGLRGVCVGFVVAFDKFWNLAMVDVDETYREPLLGQALYHEKALTVTRLFEKCKLQEKEEVATCEKTHSTETTSRTQTHSTETTSRTHTHTLAAAGHAPSGGRVKDDGQKGRTVYGRVRTRHVSQLFIRGENILLINIPKT</sequence>
<dbReference type="GO" id="GO:0006398">
    <property type="term" value="P:mRNA 3'-end processing by stem-loop binding and cleavage"/>
    <property type="evidence" value="ECO:0007669"/>
    <property type="project" value="TreeGrafter"/>
</dbReference>
<feature type="compositionally biased region" description="Basic and acidic residues" evidence="1">
    <location>
        <begin position="27"/>
        <end position="63"/>
    </location>
</feature>
<dbReference type="InterPro" id="IPR010920">
    <property type="entry name" value="LSM_dom_sf"/>
</dbReference>
<dbReference type="GO" id="GO:0005683">
    <property type="term" value="C:U7 snRNP"/>
    <property type="evidence" value="ECO:0007669"/>
    <property type="project" value="TreeGrafter"/>
</dbReference>
<gene>
    <name evidence="4" type="primary">lsm11</name>
</gene>
<feature type="compositionally biased region" description="Low complexity" evidence="1">
    <location>
        <begin position="267"/>
        <end position="295"/>
    </location>
</feature>
<dbReference type="Gene3D" id="2.30.30.100">
    <property type="match status" value="1"/>
</dbReference>
<keyword evidence="3" id="KW-1185">Reference proteome</keyword>
<reference evidence="4" key="1">
    <citation type="submission" date="2025-08" db="UniProtKB">
        <authorList>
            <consortium name="RefSeq"/>
        </authorList>
    </citation>
    <scope>IDENTIFICATION</scope>
</reference>
<name>A0A6P8FLT7_CLUHA</name>
<evidence type="ECO:0000259" key="2">
    <source>
        <dbReference type="SMART" id="SM00651"/>
    </source>
</evidence>
<proteinExistence type="predicted"/>
<dbReference type="PANTHER" id="PTHR21415">
    <property type="entry name" value="U7 SNRNA-ASSOCIATED SM-LIKE PROTEIN LSM11"/>
    <property type="match status" value="1"/>
</dbReference>
<dbReference type="GO" id="GO:0071209">
    <property type="term" value="F:U7 snRNA binding"/>
    <property type="evidence" value="ECO:0007669"/>
    <property type="project" value="InterPro"/>
</dbReference>
<dbReference type="AlphaFoldDB" id="A0A6P8FLT7"/>
<dbReference type="GeneID" id="105898428"/>
<dbReference type="InterPro" id="IPR034109">
    <property type="entry name" value="Lsm11_M"/>
</dbReference>